<dbReference type="Pfam" id="PF17651">
    <property type="entry name" value="Raco_middle"/>
    <property type="match status" value="1"/>
</dbReference>
<dbReference type="PROSITE" id="PS51085">
    <property type="entry name" value="2FE2S_FER_2"/>
    <property type="match status" value="1"/>
</dbReference>
<dbReference type="PANTHER" id="PTHR42895:SF2">
    <property type="entry name" value="IRON-SULFUR CLUSTER PROTEIN"/>
    <property type="match status" value="1"/>
</dbReference>
<evidence type="ECO:0000313" key="2">
    <source>
        <dbReference type="EMBL" id="ANI69964.1"/>
    </source>
</evidence>
<dbReference type="InterPro" id="IPR001041">
    <property type="entry name" value="2Fe-2S_ferredoxin-type"/>
</dbReference>
<dbReference type="NCBIfam" id="NF040756">
    <property type="entry name" value="corr_regen_AcsV"/>
    <property type="match status" value="1"/>
</dbReference>
<reference evidence="2" key="1">
    <citation type="journal article" date="2016" name="Appl. Microbiol. Biotechnol.">
        <title>Cloning, expression, and characterization of a four-component O-demethylase from human intestinal bacterium Eubacterium limosum ZL-II.</title>
        <authorList>
            <person name="Chen J.X."/>
            <person name="Deng C.Y."/>
            <person name="Zhang Y.T."/>
            <person name="Liu Z.M."/>
            <person name="Wang P.Z."/>
            <person name="Liu S.L."/>
            <person name="Qian W."/>
            <person name="Yang D.H."/>
        </authorList>
    </citation>
    <scope>NUCLEOTIDE SEQUENCE</scope>
    <source>
        <strain evidence="2">ZL-II</strain>
    </source>
</reference>
<dbReference type="SUPFAM" id="SSF53067">
    <property type="entry name" value="Actin-like ATPase domain"/>
    <property type="match status" value="1"/>
</dbReference>
<dbReference type="PANTHER" id="PTHR42895">
    <property type="entry name" value="IRON-SULFUR CLUSTER-BINDING PROTEIN-RELATED"/>
    <property type="match status" value="1"/>
</dbReference>
<dbReference type="Gene3D" id="3.10.20.30">
    <property type="match status" value="1"/>
</dbReference>
<dbReference type="InterPro" id="IPR052911">
    <property type="entry name" value="Corrinoid_activation_enz"/>
</dbReference>
<dbReference type="CDD" id="cd00207">
    <property type="entry name" value="fer2"/>
    <property type="match status" value="1"/>
</dbReference>
<accession>A0A191T870</accession>
<dbReference type="Pfam" id="PF14574">
    <property type="entry name" value="RACo_C_ter"/>
    <property type="match status" value="1"/>
</dbReference>
<dbReference type="InterPro" id="IPR036010">
    <property type="entry name" value="2Fe-2S_ferredoxin-like_sf"/>
</dbReference>
<dbReference type="EMBL" id="KU870920">
    <property type="protein sequence ID" value="ANI69964.1"/>
    <property type="molecule type" value="Genomic_DNA"/>
</dbReference>
<dbReference type="InterPro" id="IPR042259">
    <property type="entry name" value="Raco-like_middle_sf"/>
</dbReference>
<dbReference type="InterPro" id="IPR040506">
    <property type="entry name" value="RACo_linker"/>
</dbReference>
<dbReference type="InterPro" id="IPR041414">
    <property type="entry name" value="Raco-like_middle"/>
</dbReference>
<dbReference type="Gene3D" id="3.30.420.480">
    <property type="entry name" value="Domain of unknown function (DUF4445)"/>
    <property type="match status" value="1"/>
</dbReference>
<dbReference type="GO" id="GO:0051536">
    <property type="term" value="F:iron-sulfur cluster binding"/>
    <property type="evidence" value="ECO:0007669"/>
    <property type="project" value="InterPro"/>
</dbReference>
<organism evidence="2">
    <name type="scientific">Eubacterium limosum</name>
    <dbReference type="NCBI Taxonomy" id="1736"/>
    <lineage>
        <taxon>Bacteria</taxon>
        <taxon>Bacillati</taxon>
        <taxon>Bacillota</taxon>
        <taxon>Clostridia</taxon>
        <taxon>Eubacteriales</taxon>
        <taxon>Eubacteriaceae</taxon>
        <taxon>Eubacterium</taxon>
    </lineage>
</organism>
<feature type="domain" description="2Fe-2S ferredoxin-type" evidence="1">
    <location>
        <begin position="2"/>
        <end position="94"/>
    </location>
</feature>
<dbReference type="Pfam" id="PF00111">
    <property type="entry name" value="Fer2"/>
    <property type="match status" value="1"/>
</dbReference>
<dbReference type="InterPro" id="IPR027980">
    <property type="entry name" value="RACo_C"/>
</dbReference>
<proteinExistence type="predicted"/>
<sequence length="641" mass="70180">MHKVVFVVKGKRQVEFLAGQRENLLEAARKAGIMIDTPCNGNGTCGKCKVQITKGRVDALSLTRLTEEEIADGWVLACSSEIIEDIEVNVPDLASAFQNEMQITDLSENENKNIRYVRKKMLKMGMTDSNRLCCEIIQLPEPTNDDNLADEDRLKRYFRQILGYSDIQVSLDVLRKFPDAFRENSFKIKVVYLKRGDIAEIMDVRSCLECACALYGVALDIGTTSVSACLVNMDTNEIVSKASMGNAQVKYGGDVINRIVYTEKPGGLKKLRDAIIEETINPLIGQMVQSAGITTDDIYEMCAAGNTTMTHLLLGINPDHLRREPFIPGVNTIPEMKSTEIGIRINPEGRVYLAPSVASYVGGDITAGVFAVPVWLQEEFTMLVDLGTNGEIVFGNKDFMMTCACSAGPAFEGGEISCGTRAVPGAIEEVKIDDATLKASFSTIGGEIPVGVCGSGIIDLICEMKRTGIIDGKGRISKDIDNPRIAFDEYDIGRYFVCSKELDGTAKDIYITEIDIDSFIKAKGAVFSAIHTLMESMDMPIEILENVYVAGGIGSNLGIENAIALGMLPDIPVEKYYYIGNSSMQGCYLALTLAEGKEKIAEIGQNMTYMELSVHPSYMDAFISACFIPHTDMSLFPSLQK</sequence>
<dbReference type="Pfam" id="PF17650">
    <property type="entry name" value="RACo_linker"/>
    <property type="match status" value="1"/>
</dbReference>
<protein>
    <submittedName>
        <fullName evidence="2">Ferredoxin</fullName>
    </submittedName>
</protein>
<dbReference type="RefSeq" id="WP_133967701.1">
    <property type="nucleotide sequence ID" value="NZ_CP171347.1"/>
</dbReference>
<evidence type="ECO:0000259" key="1">
    <source>
        <dbReference type="PROSITE" id="PS51085"/>
    </source>
</evidence>
<dbReference type="SUPFAM" id="SSF54292">
    <property type="entry name" value="2Fe-2S ferredoxin-like"/>
    <property type="match status" value="1"/>
</dbReference>
<dbReference type="AlphaFoldDB" id="A0A191T870"/>
<name>A0A191T870_EUBLI</name>
<dbReference type="Gene3D" id="3.10.20.880">
    <property type="match status" value="1"/>
</dbReference>
<dbReference type="InterPro" id="IPR043129">
    <property type="entry name" value="ATPase_NBD"/>
</dbReference>
<dbReference type="InterPro" id="IPR012675">
    <property type="entry name" value="Beta-grasp_dom_sf"/>
</dbReference>